<dbReference type="Proteomes" id="UP001156666">
    <property type="component" value="Unassembled WGS sequence"/>
</dbReference>
<dbReference type="GO" id="GO:0008168">
    <property type="term" value="F:methyltransferase activity"/>
    <property type="evidence" value="ECO:0007669"/>
    <property type="project" value="UniProtKB-KW"/>
</dbReference>
<accession>A0AA37SV17</accession>
<keyword evidence="2" id="KW-0808">Transferase</keyword>
<name>A0AA37SV17_9BACT</name>
<dbReference type="EMBL" id="BSOH01000037">
    <property type="protein sequence ID" value="GLR20134.1"/>
    <property type="molecule type" value="Genomic_DNA"/>
</dbReference>
<feature type="domain" description="TfoX N-terminal" evidence="1">
    <location>
        <begin position="22"/>
        <end position="102"/>
    </location>
</feature>
<reference evidence="2" key="2">
    <citation type="submission" date="2023-01" db="EMBL/GenBank/DDBJ databases">
        <title>Draft genome sequence of Portibacter lacus strain NBRC 108769.</title>
        <authorList>
            <person name="Sun Q."/>
            <person name="Mori K."/>
        </authorList>
    </citation>
    <scope>NUCLEOTIDE SEQUENCE</scope>
    <source>
        <strain evidence="2">NBRC 108769</strain>
    </source>
</reference>
<dbReference type="RefSeq" id="WP_235294972.1">
    <property type="nucleotide sequence ID" value="NZ_BSOH01000037.1"/>
</dbReference>
<protein>
    <submittedName>
        <fullName evidence="2">RNA methyltransferase</fullName>
    </submittedName>
</protein>
<comment type="caution">
    <text evidence="2">The sequence shown here is derived from an EMBL/GenBank/DDBJ whole genome shotgun (WGS) entry which is preliminary data.</text>
</comment>
<gene>
    <name evidence="2" type="ORF">GCM10007940_47500</name>
</gene>
<keyword evidence="2" id="KW-0489">Methyltransferase</keyword>
<dbReference type="GO" id="GO:0032259">
    <property type="term" value="P:methylation"/>
    <property type="evidence" value="ECO:0007669"/>
    <property type="project" value="UniProtKB-KW"/>
</dbReference>
<dbReference type="Pfam" id="PF04993">
    <property type="entry name" value="TfoX_N"/>
    <property type="match status" value="1"/>
</dbReference>
<organism evidence="2 3">
    <name type="scientific">Portibacter lacus</name>
    <dbReference type="NCBI Taxonomy" id="1099794"/>
    <lineage>
        <taxon>Bacteria</taxon>
        <taxon>Pseudomonadati</taxon>
        <taxon>Bacteroidota</taxon>
        <taxon>Saprospiria</taxon>
        <taxon>Saprospirales</taxon>
        <taxon>Haliscomenobacteraceae</taxon>
        <taxon>Portibacter</taxon>
    </lineage>
</organism>
<dbReference type="SUPFAM" id="SSF159894">
    <property type="entry name" value="YgaC/TfoX-N like"/>
    <property type="match status" value="1"/>
</dbReference>
<dbReference type="Gene3D" id="3.30.1460.30">
    <property type="entry name" value="YgaC/TfoX-N like chaperone"/>
    <property type="match status" value="1"/>
</dbReference>
<proteinExistence type="predicted"/>
<dbReference type="InterPro" id="IPR007076">
    <property type="entry name" value="TfoX_N"/>
</dbReference>
<reference evidence="2" key="1">
    <citation type="journal article" date="2014" name="Int. J. Syst. Evol. Microbiol.">
        <title>Complete genome sequence of Corynebacterium casei LMG S-19264T (=DSM 44701T), isolated from a smear-ripened cheese.</title>
        <authorList>
            <consortium name="US DOE Joint Genome Institute (JGI-PGF)"/>
            <person name="Walter F."/>
            <person name="Albersmeier A."/>
            <person name="Kalinowski J."/>
            <person name="Ruckert C."/>
        </authorList>
    </citation>
    <scope>NUCLEOTIDE SEQUENCE</scope>
    <source>
        <strain evidence="2">NBRC 108769</strain>
    </source>
</reference>
<evidence type="ECO:0000313" key="3">
    <source>
        <dbReference type="Proteomes" id="UP001156666"/>
    </source>
</evidence>
<evidence type="ECO:0000259" key="1">
    <source>
        <dbReference type="Pfam" id="PF04993"/>
    </source>
</evidence>
<evidence type="ECO:0000313" key="2">
    <source>
        <dbReference type="EMBL" id="GLR20134.1"/>
    </source>
</evidence>
<dbReference type="AlphaFoldDB" id="A0AA37SV17"/>
<keyword evidence="3" id="KW-1185">Reference proteome</keyword>
<sequence length="115" mass="13297">MAYDEHLGDRISIQLEQKKITFQAKKMFGGLCFMVNDKMCVGINGDTLMIRIDPELEKELKLKEGVRDMNFTGRPMKGFLYVNPEAIDNEEGLRYFIDKALEYNPIAKSSKKKKK</sequence>